<accession>A0AAX4PC41</accession>
<feature type="signal peptide" evidence="1">
    <location>
        <begin position="1"/>
        <end position="28"/>
    </location>
</feature>
<gene>
    <name evidence="2" type="ORF">HKI87_07g50830</name>
</gene>
<keyword evidence="1" id="KW-0732">Signal</keyword>
<evidence type="ECO:0000313" key="3">
    <source>
        <dbReference type="Proteomes" id="UP001472866"/>
    </source>
</evidence>
<organism evidence="2 3">
    <name type="scientific">Chloropicon roscoffensis</name>
    <dbReference type="NCBI Taxonomy" id="1461544"/>
    <lineage>
        <taxon>Eukaryota</taxon>
        <taxon>Viridiplantae</taxon>
        <taxon>Chlorophyta</taxon>
        <taxon>Chloropicophyceae</taxon>
        <taxon>Chloropicales</taxon>
        <taxon>Chloropicaceae</taxon>
        <taxon>Chloropicon</taxon>
    </lineage>
</organism>
<dbReference type="PROSITE" id="PS51257">
    <property type="entry name" value="PROKAR_LIPOPROTEIN"/>
    <property type="match status" value="1"/>
</dbReference>
<keyword evidence="3" id="KW-1185">Reference proteome</keyword>
<dbReference type="AlphaFoldDB" id="A0AAX4PC41"/>
<reference evidence="2 3" key="1">
    <citation type="submission" date="2024-03" db="EMBL/GenBank/DDBJ databases">
        <title>Complete genome sequence of the green alga Chloropicon roscoffensis RCC1871.</title>
        <authorList>
            <person name="Lemieux C."/>
            <person name="Pombert J.-F."/>
            <person name="Otis C."/>
            <person name="Turmel M."/>
        </authorList>
    </citation>
    <scope>NUCLEOTIDE SEQUENCE [LARGE SCALE GENOMIC DNA]</scope>
    <source>
        <strain evidence="2 3">RCC1871</strain>
    </source>
</reference>
<name>A0AAX4PC41_9CHLO</name>
<dbReference type="Proteomes" id="UP001472866">
    <property type="component" value="Chromosome 07"/>
</dbReference>
<dbReference type="EMBL" id="CP151507">
    <property type="protein sequence ID" value="WZN63534.1"/>
    <property type="molecule type" value="Genomic_DNA"/>
</dbReference>
<evidence type="ECO:0000313" key="2">
    <source>
        <dbReference type="EMBL" id="WZN63534.1"/>
    </source>
</evidence>
<proteinExistence type="predicted"/>
<evidence type="ECO:0000256" key="1">
    <source>
        <dbReference type="SAM" id="SignalP"/>
    </source>
</evidence>
<feature type="chain" id="PRO_5043444413" evidence="1">
    <location>
        <begin position="29"/>
        <end position="230"/>
    </location>
</feature>
<protein>
    <submittedName>
        <fullName evidence="2">Uncharacterized protein</fullName>
    </submittedName>
</protein>
<sequence length="230" mass="25622">MRVLGKRQSGVVFLWAVVLLSACGLATCNPSVSLVTTLQQDCTAYQPLQCVFKAVTKPDGETDFNTYEEICNTEGNVTHECARVDLSSTSYSYTDPATGAVKQIEPSFCDYPDLGSSRSYRLQRNTGLPRGKLEDRYAKCLVDNLNLKLMVSNCRDLKLWTCDDCYASYKRWACSTVFKRCEEATDPNVVSLTCRDTCFDTVRKCPANLEFACPGSDPRDYSDAGDCYTL</sequence>